<dbReference type="Gene3D" id="3.30.70.270">
    <property type="match status" value="1"/>
</dbReference>
<protein>
    <recommendedName>
        <fullName evidence="1">diguanylate cyclase</fullName>
        <ecNumber evidence="1">2.7.7.65</ecNumber>
    </recommendedName>
</protein>
<dbReference type="SMART" id="SM00267">
    <property type="entry name" value="GGDEF"/>
    <property type="match status" value="1"/>
</dbReference>
<keyword evidence="3" id="KW-0812">Transmembrane</keyword>
<evidence type="ECO:0000256" key="1">
    <source>
        <dbReference type="ARBA" id="ARBA00012528"/>
    </source>
</evidence>
<feature type="transmembrane region" description="Helical" evidence="3">
    <location>
        <begin position="63"/>
        <end position="82"/>
    </location>
</feature>
<keyword evidence="3" id="KW-0472">Membrane</keyword>
<sequence>MALDLSSLLLVTVLILAVSTCVLVAHWIANFSFAGLGRLAIGMAMATAGVFVLTLAAGPERSLAILLGDLLILTGHLWFWFGIADYWKERSRRLTYLAGAIMVFAIVILVNNLLQGGTQENRAALYSFFAAVFSLGAALSVVQALGGRVGLYKGIIKRKTIGASVVAGVFLAHGGFNVYRGISIMAMETPKAYFDDTAIATLTQIEGMVFALALAVSLIVSTAERVQADLRIQAMMDPLTQALNRRAFMTVIKTVLARSRRLSEPVSLIMMDIDKFKRINLKHGHLVGDAILSQFAEGVMEGRRAQDVFCRFGGEEFVLLLPGTAEEGAELVAHRVRDAVTGYPFQHGNKDISLTVSFGVTTARGDDLLPDSILDAAYKALREAQKEGRNQIEVSGSAGAVKPAQSA</sequence>
<feature type="transmembrane region" description="Helical" evidence="3">
    <location>
        <begin position="6"/>
        <end position="29"/>
    </location>
</feature>
<dbReference type="InterPro" id="IPR050469">
    <property type="entry name" value="Diguanylate_Cyclase"/>
</dbReference>
<dbReference type="EMBL" id="JBHSCR010000005">
    <property type="protein sequence ID" value="MFC4347991.1"/>
    <property type="molecule type" value="Genomic_DNA"/>
</dbReference>
<name>A0ABV8U9V9_9PROT</name>
<dbReference type="NCBIfam" id="TIGR00254">
    <property type="entry name" value="GGDEF"/>
    <property type="match status" value="1"/>
</dbReference>
<dbReference type="PANTHER" id="PTHR45138:SF9">
    <property type="entry name" value="DIGUANYLATE CYCLASE DGCM-RELATED"/>
    <property type="match status" value="1"/>
</dbReference>
<evidence type="ECO:0000256" key="2">
    <source>
        <dbReference type="ARBA" id="ARBA00034247"/>
    </source>
</evidence>
<reference evidence="6" key="1">
    <citation type="journal article" date="2019" name="Int. J. Syst. Evol. Microbiol.">
        <title>The Global Catalogue of Microorganisms (GCM) 10K type strain sequencing project: providing services to taxonomists for standard genome sequencing and annotation.</title>
        <authorList>
            <consortium name="The Broad Institute Genomics Platform"/>
            <consortium name="The Broad Institute Genome Sequencing Center for Infectious Disease"/>
            <person name="Wu L."/>
            <person name="Ma J."/>
        </authorList>
    </citation>
    <scope>NUCLEOTIDE SEQUENCE [LARGE SCALE GENOMIC DNA]</scope>
    <source>
        <strain evidence="6">CGMCC 1.15304</strain>
    </source>
</reference>
<evidence type="ECO:0000313" key="5">
    <source>
        <dbReference type="EMBL" id="MFC4347991.1"/>
    </source>
</evidence>
<feature type="domain" description="GGDEF" evidence="4">
    <location>
        <begin position="264"/>
        <end position="397"/>
    </location>
</feature>
<comment type="caution">
    <text evidence="5">The sequence shown here is derived from an EMBL/GenBank/DDBJ whole genome shotgun (WGS) entry which is preliminary data.</text>
</comment>
<feature type="transmembrane region" description="Helical" evidence="3">
    <location>
        <begin position="199"/>
        <end position="221"/>
    </location>
</feature>
<dbReference type="Pfam" id="PF00990">
    <property type="entry name" value="GGDEF"/>
    <property type="match status" value="1"/>
</dbReference>
<keyword evidence="3" id="KW-1133">Transmembrane helix</keyword>
<feature type="transmembrane region" description="Helical" evidence="3">
    <location>
        <begin position="126"/>
        <end position="149"/>
    </location>
</feature>
<feature type="transmembrane region" description="Helical" evidence="3">
    <location>
        <begin position="36"/>
        <end position="57"/>
    </location>
</feature>
<feature type="transmembrane region" description="Helical" evidence="3">
    <location>
        <begin position="161"/>
        <end position="179"/>
    </location>
</feature>
<evidence type="ECO:0000313" key="6">
    <source>
        <dbReference type="Proteomes" id="UP001595776"/>
    </source>
</evidence>
<comment type="catalytic activity">
    <reaction evidence="2">
        <text>2 GTP = 3',3'-c-di-GMP + 2 diphosphate</text>
        <dbReference type="Rhea" id="RHEA:24898"/>
        <dbReference type="ChEBI" id="CHEBI:33019"/>
        <dbReference type="ChEBI" id="CHEBI:37565"/>
        <dbReference type="ChEBI" id="CHEBI:58805"/>
        <dbReference type="EC" id="2.7.7.65"/>
    </reaction>
</comment>
<evidence type="ECO:0000259" key="4">
    <source>
        <dbReference type="PROSITE" id="PS50887"/>
    </source>
</evidence>
<dbReference type="PROSITE" id="PS50887">
    <property type="entry name" value="GGDEF"/>
    <property type="match status" value="1"/>
</dbReference>
<dbReference type="RefSeq" id="WP_156432053.1">
    <property type="nucleotide sequence ID" value="NZ_JBHSCR010000005.1"/>
</dbReference>
<accession>A0ABV8U9V9</accession>
<dbReference type="InterPro" id="IPR029787">
    <property type="entry name" value="Nucleotide_cyclase"/>
</dbReference>
<dbReference type="InterPro" id="IPR000160">
    <property type="entry name" value="GGDEF_dom"/>
</dbReference>
<dbReference type="InterPro" id="IPR043128">
    <property type="entry name" value="Rev_trsase/Diguanyl_cyclase"/>
</dbReference>
<feature type="transmembrane region" description="Helical" evidence="3">
    <location>
        <begin position="94"/>
        <end position="114"/>
    </location>
</feature>
<proteinExistence type="predicted"/>
<dbReference type="EC" id="2.7.7.65" evidence="1"/>
<dbReference type="CDD" id="cd01949">
    <property type="entry name" value="GGDEF"/>
    <property type="match status" value="1"/>
</dbReference>
<organism evidence="5 6">
    <name type="scientific">Kordiimonas lipolytica</name>
    <dbReference type="NCBI Taxonomy" id="1662421"/>
    <lineage>
        <taxon>Bacteria</taxon>
        <taxon>Pseudomonadati</taxon>
        <taxon>Pseudomonadota</taxon>
        <taxon>Alphaproteobacteria</taxon>
        <taxon>Kordiimonadales</taxon>
        <taxon>Kordiimonadaceae</taxon>
        <taxon>Kordiimonas</taxon>
    </lineage>
</organism>
<keyword evidence="6" id="KW-1185">Reference proteome</keyword>
<dbReference type="Proteomes" id="UP001595776">
    <property type="component" value="Unassembled WGS sequence"/>
</dbReference>
<dbReference type="PANTHER" id="PTHR45138">
    <property type="entry name" value="REGULATORY COMPONENTS OF SENSORY TRANSDUCTION SYSTEM"/>
    <property type="match status" value="1"/>
</dbReference>
<dbReference type="SUPFAM" id="SSF55073">
    <property type="entry name" value="Nucleotide cyclase"/>
    <property type="match status" value="1"/>
</dbReference>
<gene>
    <name evidence="5" type="ORF">ACFO5Q_09060</name>
</gene>
<evidence type="ECO:0000256" key="3">
    <source>
        <dbReference type="SAM" id="Phobius"/>
    </source>
</evidence>